<evidence type="ECO:0000313" key="3">
    <source>
        <dbReference type="Proteomes" id="UP001168821"/>
    </source>
</evidence>
<comment type="caution">
    <text evidence="2">The sequence shown here is derived from an EMBL/GenBank/DDBJ whole genome shotgun (WGS) entry which is preliminary data.</text>
</comment>
<accession>A0AA38I4E0</accession>
<dbReference type="AlphaFoldDB" id="A0AA38I4E0"/>
<feature type="signal peptide" evidence="1">
    <location>
        <begin position="1"/>
        <end position="20"/>
    </location>
</feature>
<keyword evidence="1" id="KW-0732">Signal</keyword>
<dbReference type="Proteomes" id="UP001168821">
    <property type="component" value="Unassembled WGS sequence"/>
</dbReference>
<evidence type="ECO:0000256" key="1">
    <source>
        <dbReference type="SAM" id="SignalP"/>
    </source>
</evidence>
<sequence>MSHLLFLLLLCYNLLDLNLGEYEPPKSAAYPFGDEALNADMREDRVPDEGREINIELIKDIYTFCLNTTDGDSMYDEGPDNDSKCAKCDVRPTVDKRGVLVECYNCTDNIDTVTVSQQESSPEHILFLTTYLEIANYSAPEE</sequence>
<organism evidence="2 3">
    <name type="scientific">Zophobas morio</name>
    <dbReference type="NCBI Taxonomy" id="2755281"/>
    <lineage>
        <taxon>Eukaryota</taxon>
        <taxon>Metazoa</taxon>
        <taxon>Ecdysozoa</taxon>
        <taxon>Arthropoda</taxon>
        <taxon>Hexapoda</taxon>
        <taxon>Insecta</taxon>
        <taxon>Pterygota</taxon>
        <taxon>Neoptera</taxon>
        <taxon>Endopterygota</taxon>
        <taxon>Coleoptera</taxon>
        <taxon>Polyphaga</taxon>
        <taxon>Cucujiformia</taxon>
        <taxon>Tenebrionidae</taxon>
        <taxon>Zophobas</taxon>
    </lineage>
</organism>
<feature type="chain" id="PRO_5041200310" evidence="1">
    <location>
        <begin position="21"/>
        <end position="142"/>
    </location>
</feature>
<gene>
    <name evidence="2" type="ORF">Zmor_020935</name>
</gene>
<keyword evidence="3" id="KW-1185">Reference proteome</keyword>
<reference evidence="2" key="1">
    <citation type="journal article" date="2023" name="G3 (Bethesda)">
        <title>Whole genome assemblies of Zophobas morio and Tenebrio molitor.</title>
        <authorList>
            <person name="Kaur S."/>
            <person name="Stinson S.A."/>
            <person name="diCenzo G.C."/>
        </authorList>
    </citation>
    <scope>NUCLEOTIDE SEQUENCE</scope>
    <source>
        <strain evidence="2">QUZm001</strain>
    </source>
</reference>
<protein>
    <submittedName>
        <fullName evidence="2">Uncharacterized protein</fullName>
    </submittedName>
</protein>
<proteinExistence type="predicted"/>
<evidence type="ECO:0000313" key="2">
    <source>
        <dbReference type="EMBL" id="KAJ3649180.1"/>
    </source>
</evidence>
<name>A0AA38I4E0_9CUCU</name>
<dbReference type="EMBL" id="JALNTZ010000006">
    <property type="protein sequence ID" value="KAJ3649180.1"/>
    <property type="molecule type" value="Genomic_DNA"/>
</dbReference>